<feature type="transmembrane region" description="Helical" evidence="1">
    <location>
        <begin position="106"/>
        <end position="122"/>
    </location>
</feature>
<name>A0A0C1YRC0_9BURK</name>
<evidence type="ECO:0000313" key="3">
    <source>
        <dbReference type="Proteomes" id="UP000031572"/>
    </source>
</evidence>
<sequence length="167" mass="19016">MHVAAHAGEPPFFAVSLVKLTVMSVCTAGFYELYWYYRNWQRIRQREGSHIMPFWRAFFSLFFCYSCFARIRDYGKETGMPMRVPAALLAAGWTVTTMLWKLPDPYWWASSLAVVFLLPAQAQANRLNAIACPGHQRNARLSAWNWLVVALGGSFTVLALIGTFVPE</sequence>
<feature type="transmembrane region" description="Helical" evidence="1">
    <location>
        <begin position="12"/>
        <end position="34"/>
    </location>
</feature>
<feature type="transmembrane region" description="Helical" evidence="1">
    <location>
        <begin position="54"/>
        <end position="71"/>
    </location>
</feature>
<dbReference type="STRING" id="709839.TSA66_23915"/>
<keyword evidence="1" id="KW-1133">Transmembrane helix</keyword>
<feature type="transmembrane region" description="Helical" evidence="1">
    <location>
        <begin position="143"/>
        <end position="165"/>
    </location>
</feature>
<keyword evidence="1" id="KW-0812">Transmembrane</keyword>
<proteinExistence type="predicted"/>
<protein>
    <recommendedName>
        <fullName evidence="4">DUF4234 domain-containing protein</fullName>
    </recommendedName>
</protein>
<reference evidence="2 3" key="1">
    <citation type="submission" date="2014-12" db="EMBL/GenBank/DDBJ databases">
        <title>Denitrispirillum autotrophicum gen. nov., sp. nov., Denitrifying, Facultatively Autotrophic Bacteria Isolated from Rice Paddy Soil.</title>
        <authorList>
            <person name="Ishii S."/>
            <person name="Ashida N."/>
            <person name="Ohno H."/>
            <person name="Otsuka S."/>
            <person name="Yokota A."/>
            <person name="Senoo K."/>
        </authorList>
    </citation>
    <scope>NUCLEOTIDE SEQUENCE [LARGE SCALE GENOMIC DNA]</scope>
    <source>
        <strain evidence="2 3">TSA66</strain>
    </source>
</reference>
<keyword evidence="3" id="KW-1185">Reference proteome</keyword>
<dbReference type="Proteomes" id="UP000031572">
    <property type="component" value="Unassembled WGS sequence"/>
</dbReference>
<dbReference type="AlphaFoldDB" id="A0A0C1YRC0"/>
<evidence type="ECO:0008006" key="4">
    <source>
        <dbReference type="Google" id="ProtNLM"/>
    </source>
</evidence>
<evidence type="ECO:0000313" key="2">
    <source>
        <dbReference type="EMBL" id="KIF83192.1"/>
    </source>
</evidence>
<organism evidence="2 3">
    <name type="scientific">Noviherbaspirillum autotrophicum</name>
    <dbReference type="NCBI Taxonomy" id="709839"/>
    <lineage>
        <taxon>Bacteria</taxon>
        <taxon>Pseudomonadati</taxon>
        <taxon>Pseudomonadota</taxon>
        <taxon>Betaproteobacteria</taxon>
        <taxon>Burkholderiales</taxon>
        <taxon>Oxalobacteraceae</taxon>
        <taxon>Noviherbaspirillum</taxon>
    </lineage>
</organism>
<gene>
    <name evidence="2" type="ORF">TSA66_23915</name>
</gene>
<evidence type="ECO:0000256" key="1">
    <source>
        <dbReference type="SAM" id="Phobius"/>
    </source>
</evidence>
<comment type="caution">
    <text evidence="2">The sequence shown here is derived from an EMBL/GenBank/DDBJ whole genome shotgun (WGS) entry which is preliminary data.</text>
</comment>
<accession>A0A0C1YRC0</accession>
<dbReference type="EMBL" id="JWJG01000028">
    <property type="protein sequence ID" value="KIF83192.1"/>
    <property type="molecule type" value="Genomic_DNA"/>
</dbReference>
<keyword evidence="1" id="KW-0472">Membrane</keyword>